<dbReference type="EMBL" id="JAKJXO020000006">
    <property type="protein sequence ID" value="KAL1603871.1"/>
    <property type="molecule type" value="Genomic_DNA"/>
</dbReference>
<gene>
    <name evidence="2" type="ORF">SLS60_005463</name>
</gene>
<evidence type="ECO:0000256" key="1">
    <source>
        <dbReference type="SAM" id="MobiDB-lite"/>
    </source>
</evidence>
<keyword evidence="3" id="KW-1185">Reference proteome</keyword>
<reference evidence="2 3" key="1">
    <citation type="submission" date="2024-02" db="EMBL/GenBank/DDBJ databases">
        <title>De novo assembly and annotation of 12 fungi associated with fruit tree decline syndrome in Ontario, Canada.</title>
        <authorList>
            <person name="Sulman M."/>
            <person name="Ellouze W."/>
            <person name="Ilyukhin E."/>
        </authorList>
    </citation>
    <scope>NUCLEOTIDE SEQUENCE [LARGE SCALE GENOMIC DNA]</scope>
    <source>
        <strain evidence="2 3">M42-189</strain>
    </source>
</reference>
<organism evidence="2 3">
    <name type="scientific">Paraconiothyrium brasiliense</name>
    <dbReference type="NCBI Taxonomy" id="300254"/>
    <lineage>
        <taxon>Eukaryota</taxon>
        <taxon>Fungi</taxon>
        <taxon>Dikarya</taxon>
        <taxon>Ascomycota</taxon>
        <taxon>Pezizomycotina</taxon>
        <taxon>Dothideomycetes</taxon>
        <taxon>Pleosporomycetidae</taxon>
        <taxon>Pleosporales</taxon>
        <taxon>Massarineae</taxon>
        <taxon>Didymosphaeriaceae</taxon>
        <taxon>Paraconiothyrium</taxon>
    </lineage>
</organism>
<evidence type="ECO:0000313" key="3">
    <source>
        <dbReference type="Proteomes" id="UP001521785"/>
    </source>
</evidence>
<feature type="region of interest" description="Disordered" evidence="1">
    <location>
        <begin position="265"/>
        <end position="284"/>
    </location>
</feature>
<evidence type="ECO:0000313" key="2">
    <source>
        <dbReference type="EMBL" id="KAL1603871.1"/>
    </source>
</evidence>
<protein>
    <submittedName>
        <fullName evidence="2">Uncharacterized protein</fullName>
    </submittedName>
</protein>
<comment type="caution">
    <text evidence="2">The sequence shown here is derived from an EMBL/GenBank/DDBJ whole genome shotgun (WGS) entry which is preliminary data.</text>
</comment>
<name>A0ABR3RHG4_9PLEO</name>
<sequence>MRVDSTYGIYLLTLVASNQGPRVLRALNLDDWDSPDPFLNVYFHRGLYTAYPAARFAQLCNELNKRDEGSGPSDITDSSGLNDINKAGGLTDIIEAGGPTESSGLTDIIETDGITEGNGRPSDILENHITLGLPGRHAVSEVFVKRTRNMDTFRNMPLHGTERPTITSDNVKDLFQLLYRCKGQNISTGVAGVNPLIIIRRQQEANEQTVSLICLSLLTADPTVSFPFSIQFDRDAGTNCASSNTPVLRLSLFPACALPQALKKTNSSSLTTPPGRTVSSAFAA</sequence>
<accession>A0ABR3RHG4</accession>
<dbReference type="Proteomes" id="UP001521785">
    <property type="component" value="Unassembled WGS sequence"/>
</dbReference>
<proteinExistence type="predicted"/>